<name>A0A3B1AJW6_9ZZZZ</name>
<proteinExistence type="predicted"/>
<dbReference type="AlphaFoldDB" id="A0A3B1AJW6"/>
<dbReference type="Pfam" id="PF07396">
    <property type="entry name" value="Porin_O_P"/>
    <property type="match status" value="1"/>
</dbReference>
<reference evidence="1" key="1">
    <citation type="submission" date="2018-06" db="EMBL/GenBank/DDBJ databases">
        <authorList>
            <person name="Zhirakovskaya E."/>
        </authorList>
    </citation>
    <scope>NUCLEOTIDE SEQUENCE</scope>
</reference>
<sequence>MRKSIGGFLAVTALCSVAFSPNVSAQTLQELKAQIDQLSKKVEELEKKEAAKKAPDLKVKWKGAPELSSADGKFKMKIRGRIFTDYANISVKNSAGTSLDSEKVDATEFRAARFGVEGIVFQNVKYKFEVDLIGGASEIKDAYLQWNLNPISITVGQFKTPNSLEEAVSARYITFMERGSFTDTFSLTRQIGIAVGYAANDVTFKAGIFQGNFENVNSQQDRTYAARVTYGPKLNDGNIRLHVGASIRHRELSNAEGVRYRQRPQNHLAANRYISADLRGTSIGDADSDTFFGLEVASIIGPFSFQSEYVVLSVGRIGMDQNASLSGGYIGASYFITGESRSYKKGKMDRTAVKAPVSEGGVGAWQLALRYDTIELNDADEAVMGGKQNTMIFGVNWHLNSYARVMANYSLSDIANDPEGVTDVNAFGLRFQVDW</sequence>
<protein>
    <recommendedName>
        <fullName evidence="2">Phosphate/pyrophosphate-specific outer membrane porin OprP/OprO</fullName>
    </recommendedName>
</protein>
<gene>
    <name evidence="1" type="ORF">MNBD_ALPHA03-546</name>
</gene>
<dbReference type="SUPFAM" id="SSF56935">
    <property type="entry name" value="Porins"/>
    <property type="match status" value="1"/>
</dbReference>
<dbReference type="Gene3D" id="2.40.160.10">
    <property type="entry name" value="Porin"/>
    <property type="match status" value="1"/>
</dbReference>
<accession>A0A3B1AJW6</accession>
<dbReference type="InterPro" id="IPR010870">
    <property type="entry name" value="Porin_O/P"/>
</dbReference>
<evidence type="ECO:0008006" key="2">
    <source>
        <dbReference type="Google" id="ProtNLM"/>
    </source>
</evidence>
<organism evidence="1">
    <name type="scientific">hydrothermal vent metagenome</name>
    <dbReference type="NCBI Taxonomy" id="652676"/>
    <lineage>
        <taxon>unclassified sequences</taxon>
        <taxon>metagenomes</taxon>
        <taxon>ecological metagenomes</taxon>
    </lineage>
</organism>
<dbReference type="EMBL" id="UOFW01000156">
    <property type="protein sequence ID" value="VAX06139.1"/>
    <property type="molecule type" value="Genomic_DNA"/>
</dbReference>
<dbReference type="InterPro" id="IPR023614">
    <property type="entry name" value="Porin_dom_sf"/>
</dbReference>
<evidence type="ECO:0000313" key="1">
    <source>
        <dbReference type="EMBL" id="VAX06139.1"/>
    </source>
</evidence>